<dbReference type="HAMAP" id="MF_00244">
    <property type="entry name" value="NaMN_adenylyltr"/>
    <property type="match status" value="1"/>
</dbReference>
<comment type="caution">
    <text evidence="12">The sequence shown here is derived from an EMBL/GenBank/DDBJ whole genome shotgun (WGS) entry which is preliminary data.</text>
</comment>
<organism evidence="12 13">
    <name type="scientific">Peloplasma aerotolerans</name>
    <dbReference type="NCBI Taxonomy" id="3044389"/>
    <lineage>
        <taxon>Bacteria</taxon>
        <taxon>Bacillati</taxon>
        <taxon>Mycoplasmatota</taxon>
        <taxon>Mollicutes</taxon>
        <taxon>Acholeplasmatales</taxon>
        <taxon>Acholeplasmataceae</taxon>
        <taxon>Peloplasma</taxon>
    </lineage>
</organism>
<keyword evidence="5 10" id="KW-0548">Nucleotidyltransferase</keyword>
<dbReference type="GO" id="GO:0009435">
    <property type="term" value="P:NAD+ biosynthetic process"/>
    <property type="evidence" value="ECO:0007669"/>
    <property type="project" value="UniProtKB-UniRule"/>
</dbReference>
<keyword evidence="7 10" id="KW-0067">ATP-binding</keyword>
<feature type="domain" description="Cytidyltransferase-like" evidence="11">
    <location>
        <begin position="4"/>
        <end position="162"/>
    </location>
</feature>
<keyword evidence="4 10" id="KW-0808">Transferase</keyword>
<keyword evidence="6 10" id="KW-0547">Nucleotide-binding</keyword>
<gene>
    <name evidence="10 12" type="primary">nadD</name>
    <name evidence="12" type="ORF">QJ521_08095</name>
</gene>
<evidence type="ECO:0000256" key="10">
    <source>
        <dbReference type="HAMAP-Rule" id="MF_00244"/>
    </source>
</evidence>
<keyword evidence="3 10" id="KW-0662">Pyridine nucleotide biosynthesis</keyword>
<dbReference type="SUPFAM" id="SSF52374">
    <property type="entry name" value="Nucleotidylyl transferase"/>
    <property type="match status" value="1"/>
</dbReference>
<dbReference type="PANTHER" id="PTHR39321">
    <property type="entry name" value="NICOTINATE-NUCLEOTIDE ADENYLYLTRANSFERASE-RELATED"/>
    <property type="match status" value="1"/>
</dbReference>
<keyword evidence="8 10" id="KW-0520">NAD</keyword>
<dbReference type="EMBL" id="JASCXW010000032">
    <property type="protein sequence ID" value="MDI6453525.1"/>
    <property type="molecule type" value="Genomic_DNA"/>
</dbReference>
<evidence type="ECO:0000256" key="6">
    <source>
        <dbReference type="ARBA" id="ARBA00022741"/>
    </source>
</evidence>
<evidence type="ECO:0000313" key="13">
    <source>
        <dbReference type="Proteomes" id="UP001431532"/>
    </source>
</evidence>
<comment type="similarity">
    <text evidence="10">Belongs to the NadD family.</text>
</comment>
<accession>A0AAW6U6R4</accession>
<comment type="pathway">
    <text evidence="2 10">Cofactor biosynthesis; NAD(+) biosynthesis; deamido-NAD(+) from nicotinate D-ribonucleotide: step 1/1.</text>
</comment>
<comment type="function">
    <text evidence="1 10">Catalyzes the reversible adenylation of nicotinate mononucleotide (NaMN) to nicotinic acid adenine dinucleotide (NaAD).</text>
</comment>
<dbReference type="PANTHER" id="PTHR39321:SF3">
    <property type="entry name" value="PHOSPHOPANTETHEINE ADENYLYLTRANSFERASE"/>
    <property type="match status" value="1"/>
</dbReference>
<comment type="catalytic activity">
    <reaction evidence="9 10">
        <text>nicotinate beta-D-ribonucleotide + ATP + H(+) = deamido-NAD(+) + diphosphate</text>
        <dbReference type="Rhea" id="RHEA:22860"/>
        <dbReference type="ChEBI" id="CHEBI:15378"/>
        <dbReference type="ChEBI" id="CHEBI:30616"/>
        <dbReference type="ChEBI" id="CHEBI:33019"/>
        <dbReference type="ChEBI" id="CHEBI:57502"/>
        <dbReference type="ChEBI" id="CHEBI:58437"/>
        <dbReference type="EC" id="2.7.7.18"/>
    </reaction>
</comment>
<evidence type="ECO:0000256" key="8">
    <source>
        <dbReference type="ARBA" id="ARBA00023027"/>
    </source>
</evidence>
<keyword evidence="13" id="KW-1185">Reference proteome</keyword>
<evidence type="ECO:0000259" key="11">
    <source>
        <dbReference type="Pfam" id="PF01467"/>
    </source>
</evidence>
<dbReference type="AlphaFoldDB" id="A0AAW6U6R4"/>
<dbReference type="RefSeq" id="WP_282839958.1">
    <property type="nucleotide sequence ID" value="NZ_JASCXW010000032.1"/>
</dbReference>
<dbReference type="Pfam" id="PF01467">
    <property type="entry name" value="CTP_transf_like"/>
    <property type="match status" value="1"/>
</dbReference>
<dbReference type="GO" id="GO:0004515">
    <property type="term" value="F:nicotinate-nucleotide adenylyltransferase activity"/>
    <property type="evidence" value="ECO:0007669"/>
    <property type="project" value="UniProtKB-UniRule"/>
</dbReference>
<evidence type="ECO:0000256" key="7">
    <source>
        <dbReference type="ARBA" id="ARBA00022840"/>
    </source>
</evidence>
<dbReference type="InterPro" id="IPR004821">
    <property type="entry name" value="Cyt_trans-like"/>
</dbReference>
<dbReference type="EC" id="2.7.7.18" evidence="10"/>
<protein>
    <recommendedName>
        <fullName evidence="10">Probable nicotinate-nucleotide adenylyltransferase</fullName>
        <ecNumber evidence="10">2.7.7.18</ecNumber>
    </recommendedName>
    <alternativeName>
        <fullName evidence="10">Deamido-NAD(+) diphosphorylase</fullName>
    </alternativeName>
    <alternativeName>
        <fullName evidence="10">Deamido-NAD(+) pyrophosphorylase</fullName>
    </alternativeName>
    <alternativeName>
        <fullName evidence="10">Nicotinate mononucleotide adenylyltransferase</fullName>
        <shortName evidence="10">NaMN adenylyltransferase</shortName>
    </alternativeName>
</protein>
<evidence type="ECO:0000256" key="1">
    <source>
        <dbReference type="ARBA" id="ARBA00002324"/>
    </source>
</evidence>
<evidence type="ECO:0000256" key="3">
    <source>
        <dbReference type="ARBA" id="ARBA00022642"/>
    </source>
</evidence>
<evidence type="ECO:0000256" key="9">
    <source>
        <dbReference type="ARBA" id="ARBA00048721"/>
    </source>
</evidence>
<dbReference type="InterPro" id="IPR005248">
    <property type="entry name" value="NadD/NMNAT"/>
</dbReference>
<evidence type="ECO:0000256" key="2">
    <source>
        <dbReference type="ARBA" id="ARBA00005019"/>
    </source>
</evidence>
<dbReference type="NCBIfam" id="TIGR00482">
    <property type="entry name" value="nicotinate (nicotinamide) nucleotide adenylyltransferase"/>
    <property type="match status" value="1"/>
</dbReference>
<evidence type="ECO:0000256" key="5">
    <source>
        <dbReference type="ARBA" id="ARBA00022695"/>
    </source>
</evidence>
<sequence length="191" mass="22297">MHIVFGGAFNPPTKAHLNIIKKLLSTYEGSHILLLPVGDDYAKSELIEFHHRITMLKLMTNNLEHVSVSDLESNRGYHGTLSILDALSYIYDDLHFVIGADNLKGFHKWIKYEELLGKYPFIVMTRKNGITEEQAEVMFKDLKHQFTFIEFEEDFSSTDVRSNKSEQKNLLTEEVYQYIRKNHLYEEPKNV</sequence>
<dbReference type="GO" id="GO:0005524">
    <property type="term" value="F:ATP binding"/>
    <property type="evidence" value="ECO:0007669"/>
    <property type="project" value="UniProtKB-KW"/>
</dbReference>
<proteinExistence type="inferred from homology"/>
<dbReference type="InterPro" id="IPR014729">
    <property type="entry name" value="Rossmann-like_a/b/a_fold"/>
</dbReference>
<evidence type="ECO:0000313" key="12">
    <source>
        <dbReference type="EMBL" id="MDI6453525.1"/>
    </source>
</evidence>
<evidence type="ECO:0000256" key="4">
    <source>
        <dbReference type="ARBA" id="ARBA00022679"/>
    </source>
</evidence>
<name>A0AAW6U6R4_9MOLU</name>
<reference evidence="12" key="1">
    <citation type="submission" date="2023-05" db="EMBL/GenBank/DDBJ databases">
        <title>Mariniplasma microaerophilum sp. nov., a novel anaerobic mollicute isolated from terrestrial mud volcano, Taman Peninsula, Russia.</title>
        <authorList>
            <person name="Khomyakova M.A."/>
            <person name="Merkel A.Y."/>
            <person name="Slobodkin A.I."/>
        </authorList>
    </citation>
    <scope>NUCLEOTIDE SEQUENCE</scope>
    <source>
        <strain evidence="12">M4Ah</strain>
    </source>
</reference>
<dbReference type="CDD" id="cd02165">
    <property type="entry name" value="NMNAT"/>
    <property type="match status" value="1"/>
</dbReference>
<dbReference type="Proteomes" id="UP001431532">
    <property type="component" value="Unassembled WGS sequence"/>
</dbReference>
<dbReference type="Gene3D" id="3.40.50.620">
    <property type="entry name" value="HUPs"/>
    <property type="match status" value="1"/>
</dbReference>